<dbReference type="EMBL" id="CP006696">
    <property type="protein sequence ID" value="AIC10219.1"/>
    <property type="molecule type" value="Genomic_DNA"/>
</dbReference>
<dbReference type="InterPro" id="IPR038573">
    <property type="entry name" value="BrnT_sf"/>
</dbReference>
<name>A0A060H0C5_XYLFS</name>
<evidence type="ECO:0000313" key="2">
    <source>
        <dbReference type="Proteomes" id="UP000027215"/>
    </source>
</evidence>
<evidence type="ECO:0008006" key="3">
    <source>
        <dbReference type="Google" id="ProtNLM"/>
    </source>
</evidence>
<dbReference type="PATRIC" id="fig|155920.8.peg.1967"/>
<dbReference type="KEGG" id="xfs:D934_08485"/>
<sequence length="88" mass="10088">MNYEFDSAKSKSNLDKHGLSLADADGFEWETAVVREDTRKQYAEPRFEAKGYIGNRLHVMVFCLRGDAVRVISLRKANSREVRSYADT</sequence>
<protein>
    <recommendedName>
        <fullName evidence="3">BrnT family toxin</fullName>
    </recommendedName>
</protein>
<dbReference type="HOGENOM" id="CLU_149290_2_2_6"/>
<evidence type="ECO:0000313" key="1">
    <source>
        <dbReference type="EMBL" id="AIC10219.1"/>
    </source>
</evidence>
<accession>A0A060H0C5</accession>
<dbReference type="RefSeq" id="WP_004089577.1">
    <property type="nucleotide sequence ID" value="NZ_CP006696.1"/>
</dbReference>
<dbReference type="Gene3D" id="3.10.450.530">
    <property type="entry name" value="Ribonuclease toxin, BrnT, of type II toxin-antitoxin system"/>
    <property type="match status" value="1"/>
</dbReference>
<dbReference type="Pfam" id="PF04365">
    <property type="entry name" value="BrnT_toxin"/>
    <property type="match status" value="1"/>
</dbReference>
<reference evidence="1 2" key="1">
    <citation type="submission" date="2013-08" db="EMBL/GenBank/DDBJ databases">
        <authorList>
            <person name="Stouthamer R."/>
            <person name="Nunney L."/>
        </authorList>
    </citation>
    <scope>NUCLEOTIDE SEQUENCE [LARGE SCALE GENOMIC DNA]</scope>
    <source>
        <strain evidence="2">ann-1</strain>
    </source>
</reference>
<proteinExistence type="predicted"/>
<organism evidence="1 2">
    <name type="scientific">Xylella fastidiosa subsp. sandyi Ann-1</name>
    <dbReference type="NCBI Taxonomy" id="155920"/>
    <lineage>
        <taxon>Bacteria</taxon>
        <taxon>Pseudomonadati</taxon>
        <taxon>Pseudomonadota</taxon>
        <taxon>Gammaproteobacteria</taxon>
        <taxon>Lysobacterales</taxon>
        <taxon>Lysobacteraceae</taxon>
        <taxon>Xylella</taxon>
    </lineage>
</organism>
<dbReference type="InterPro" id="IPR007460">
    <property type="entry name" value="BrnT_toxin"/>
</dbReference>
<dbReference type="AlphaFoldDB" id="A0A060H0C5"/>
<dbReference type="Proteomes" id="UP000027215">
    <property type="component" value="Chromosome"/>
</dbReference>
<dbReference type="GeneID" id="93904772"/>
<gene>
    <name evidence="1" type="ORF">D934_08485</name>
</gene>